<dbReference type="EMBL" id="BMOD01000005">
    <property type="protein sequence ID" value="GGJ32187.1"/>
    <property type="molecule type" value="Genomic_DNA"/>
</dbReference>
<dbReference type="InterPro" id="IPR036388">
    <property type="entry name" value="WH-like_DNA-bd_sf"/>
</dbReference>
<name>A0ABQ2CY74_9DEIO</name>
<dbReference type="Proteomes" id="UP000632222">
    <property type="component" value="Unassembled WGS sequence"/>
</dbReference>
<evidence type="ECO:0000313" key="2">
    <source>
        <dbReference type="Proteomes" id="UP000632222"/>
    </source>
</evidence>
<dbReference type="RefSeq" id="WP_189002353.1">
    <property type="nucleotide sequence ID" value="NZ_BMOD01000005.1"/>
</dbReference>
<dbReference type="Gene3D" id="1.10.10.10">
    <property type="entry name" value="Winged helix-like DNA-binding domain superfamily/Winged helix DNA-binding domain"/>
    <property type="match status" value="1"/>
</dbReference>
<evidence type="ECO:0008006" key="3">
    <source>
        <dbReference type="Google" id="ProtNLM"/>
    </source>
</evidence>
<evidence type="ECO:0000313" key="1">
    <source>
        <dbReference type="EMBL" id="GGJ32187.1"/>
    </source>
</evidence>
<protein>
    <recommendedName>
        <fullName evidence="3">ArsR family transcriptional regulator</fullName>
    </recommendedName>
</protein>
<organism evidence="1 2">
    <name type="scientific">Deinococcus roseus</name>
    <dbReference type="NCBI Taxonomy" id="392414"/>
    <lineage>
        <taxon>Bacteria</taxon>
        <taxon>Thermotogati</taxon>
        <taxon>Deinococcota</taxon>
        <taxon>Deinococci</taxon>
        <taxon>Deinococcales</taxon>
        <taxon>Deinococcaceae</taxon>
        <taxon>Deinococcus</taxon>
    </lineage>
</organism>
<keyword evidence="2" id="KW-1185">Reference proteome</keyword>
<accession>A0ABQ2CY74</accession>
<sequence>MTAPHPPHLLDPEAAQFMLDSRNLQYLRPYVHEECSIQQAAQNLGISVGKMSYWTHKLLDRGLLVLIREVKRAGKPVRYYRATAEEFVAPISILPEFSDVELVKAHAVWWWTTFMEEVARAGRRAYPEWQLRVTGTDLLHRLEPALQEGLSVNEKEYPVNDWFHADLTPEQAEACQAELQALMKKYHAVKNEDVHTDKYMFHLGMVRRSP</sequence>
<gene>
    <name evidence="1" type="ORF">GCM10008938_18000</name>
</gene>
<reference evidence="2" key="1">
    <citation type="journal article" date="2019" name="Int. J. Syst. Evol. Microbiol.">
        <title>The Global Catalogue of Microorganisms (GCM) 10K type strain sequencing project: providing services to taxonomists for standard genome sequencing and annotation.</title>
        <authorList>
            <consortium name="The Broad Institute Genomics Platform"/>
            <consortium name="The Broad Institute Genome Sequencing Center for Infectious Disease"/>
            <person name="Wu L."/>
            <person name="Ma J."/>
        </authorList>
    </citation>
    <scope>NUCLEOTIDE SEQUENCE [LARGE SCALE GENOMIC DNA]</scope>
    <source>
        <strain evidence="2">JCM 14370</strain>
    </source>
</reference>
<dbReference type="SUPFAM" id="SSF46785">
    <property type="entry name" value="Winged helix' DNA-binding domain"/>
    <property type="match status" value="1"/>
</dbReference>
<comment type="caution">
    <text evidence="1">The sequence shown here is derived from an EMBL/GenBank/DDBJ whole genome shotgun (WGS) entry which is preliminary data.</text>
</comment>
<proteinExistence type="predicted"/>
<dbReference type="InterPro" id="IPR036390">
    <property type="entry name" value="WH_DNA-bd_sf"/>
</dbReference>